<evidence type="ECO:0000256" key="1">
    <source>
        <dbReference type="SAM" id="MobiDB-lite"/>
    </source>
</evidence>
<organism evidence="2 3">
    <name type="scientific">Crenichthys baileyi</name>
    <name type="common">White River springfish</name>
    <dbReference type="NCBI Taxonomy" id="28760"/>
    <lineage>
        <taxon>Eukaryota</taxon>
        <taxon>Metazoa</taxon>
        <taxon>Chordata</taxon>
        <taxon>Craniata</taxon>
        <taxon>Vertebrata</taxon>
        <taxon>Euteleostomi</taxon>
        <taxon>Actinopterygii</taxon>
        <taxon>Neopterygii</taxon>
        <taxon>Teleostei</taxon>
        <taxon>Neoteleostei</taxon>
        <taxon>Acanthomorphata</taxon>
        <taxon>Ovalentaria</taxon>
        <taxon>Atherinomorphae</taxon>
        <taxon>Cyprinodontiformes</taxon>
        <taxon>Goodeidae</taxon>
        <taxon>Crenichthys</taxon>
    </lineage>
</organism>
<protein>
    <submittedName>
        <fullName evidence="2">Uncharacterized protein</fullName>
    </submittedName>
</protein>
<evidence type="ECO:0000313" key="3">
    <source>
        <dbReference type="Proteomes" id="UP001311232"/>
    </source>
</evidence>
<proteinExistence type="predicted"/>
<comment type="caution">
    <text evidence="2">The sequence shown here is derived from an EMBL/GenBank/DDBJ whole genome shotgun (WGS) entry which is preliminary data.</text>
</comment>
<feature type="region of interest" description="Disordered" evidence="1">
    <location>
        <begin position="187"/>
        <end position="284"/>
    </location>
</feature>
<dbReference type="AlphaFoldDB" id="A0AAV9RKG6"/>
<accession>A0AAV9RKG6</accession>
<reference evidence="2 3" key="1">
    <citation type="submission" date="2021-06" db="EMBL/GenBank/DDBJ databases">
        <authorList>
            <person name="Palmer J.M."/>
        </authorList>
    </citation>
    <scope>NUCLEOTIDE SEQUENCE [LARGE SCALE GENOMIC DNA]</scope>
    <source>
        <strain evidence="2 3">MEX-2019</strain>
        <tissue evidence="2">Muscle</tissue>
    </source>
</reference>
<feature type="region of interest" description="Disordered" evidence="1">
    <location>
        <begin position="62"/>
        <end position="89"/>
    </location>
</feature>
<feature type="compositionally biased region" description="Low complexity" evidence="1">
    <location>
        <begin position="195"/>
        <end position="206"/>
    </location>
</feature>
<dbReference type="EMBL" id="JAHHUM010001745">
    <property type="protein sequence ID" value="KAK5609500.1"/>
    <property type="molecule type" value="Genomic_DNA"/>
</dbReference>
<dbReference type="Proteomes" id="UP001311232">
    <property type="component" value="Unassembled WGS sequence"/>
</dbReference>
<sequence length="284" mass="29872">MLPACLHSGVLRYTAPDRMFPPNMDLTDGRQESARDRWVQQQMEESMRHLPASPLLLEQMEREGVQRRSPPASLAGEEESPMSAAVTSGAVVSRPADVRAAASNPASSSATALSPRLAAALPMPSSSLAPARYSEATPDELEVRLRFFARQIKSFRRTSLLYSSPELRERIRQMEEDYGTAIKQFYCRPAPSSPSPQSAAAARPTSGPQSAAIVQPKGPGDASAQVIGGPGDASAQVIGGLADASAPAHDTEGLADASAPDHATEGLDDASAPALGLKAFQGIS</sequence>
<evidence type="ECO:0000313" key="2">
    <source>
        <dbReference type="EMBL" id="KAK5609500.1"/>
    </source>
</evidence>
<keyword evidence="3" id="KW-1185">Reference proteome</keyword>
<name>A0AAV9RKG6_9TELE</name>
<gene>
    <name evidence="2" type="ORF">CRENBAI_007214</name>
</gene>